<comment type="caution">
    <text evidence="6">The sequence shown here is derived from an EMBL/GenBank/DDBJ whole genome shotgun (WGS) entry which is preliminary data.</text>
</comment>
<dbReference type="Pfam" id="PF01497">
    <property type="entry name" value="Peripla_BP_2"/>
    <property type="match status" value="1"/>
</dbReference>
<evidence type="ECO:0000313" key="7">
    <source>
        <dbReference type="Proteomes" id="UP000437131"/>
    </source>
</evidence>
<organism evidence="6 7">
    <name type="scientific">Cyanobacterium aponinum 0216</name>
    <dbReference type="NCBI Taxonomy" id="2676140"/>
    <lineage>
        <taxon>Bacteria</taxon>
        <taxon>Bacillati</taxon>
        <taxon>Cyanobacteriota</taxon>
        <taxon>Cyanophyceae</taxon>
        <taxon>Oscillatoriophycideae</taxon>
        <taxon>Chroococcales</taxon>
        <taxon>Geminocystaceae</taxon>
        <taxon>Cyanobacterium</taxon>
    </lineage>
</organism>
<evidence type="ECO:0000256" key="1">
    <source>
        <dbReference type="ARBA" id="ARBA00004196"/>
    </source>
</evidence>
<comment type="subcellular location">
    <subcellularLocation>
        <location evidence="1">Cell envelope</location>
    </subcellularLocation>
</comment>
<accession>A0A844GY60</accession>
<evidence type="ECO:0000259" key="5">
    <source>
        <dbReference type="PROSITE" id="PS50983"/>
    </source>
</evidence>
<dbReference type="PANTHER" id="PTHR30532:SF1">
    <property type="entry name" value="IRON(3+)-HYDROXAMATE-BINDING PROTEIN FHUD"/>
    <property type="match status" value="1"/>
</dbReference>
<dbReference type="GO" id="GO:1901678">
    <property type="term" value="P:iron coordination entity transport"/>
    <property type="evidence" value="ECO:0007669"/>
    <property type="project" value="UniProtKB-ARBA"/>
</dbReference>
<keyword evidence="3" id="KW-0813">Transport</keyword>
<gene>
    <name evidence="6" type="ORF">GGC33_16455</name>
</gene>
<dbReference type="GO" id="GO:0030288">
    <property type="term" value="C:outer membrane-bounded periplasmic space"/>
    <property type="evidence" value="ECO:0007669"/>
    <property type="project" value="TreeGrafter"/>
</dbReference>
<protein>
    <submittedName>
        <fullName evidence="6">ABC transporter substrate-binding protein</fullName>
    </submittedName>
</protein>
<evidence type="ECO:0000256" key="4">
    <source>
        <dbReference type="ARBA" id="ARBA00022729"/>
    </source>
</evidence>
<dbReference type="EMBL" id="WMIA01000031">
    <property type="protein sequence ID" value="MTF40503.1"/>
    <property type="molecule type" value="Genomic_DNA"/>
</dbReference>
<evidence type="ECO:0000256" key="3">
    <source>
        <dbReference type="ARBA" id="ARBA00022448"/>
    </source>
</evidence>
<reference evidence="6 7" key="1">
    <citation type="submission" date="2019-11" db="EMBL/GenBank/DDBJ databases">
        <title>Isolation of a new High Light Tolerant Cyanobacteria.</title>
        <authorList>
            <person name="Dobson Z."/>
            <person name="Vaughn N."/>
            <person name="Vaughn M."/>
            <person name="Fromme P."/>
            <person name="Mazor Y."/>
        </authorList>
    </citation>
    <scope>NUCLEOTIDE SEQUENCE [LARGE SCALE GENOMIC DNA]</scope>
    <source>
        <strain evidence="6 7">0216</strain>
    </source>
</reference>
<dbReference type="Proteomes" id="UP000437131">
    <property type="component" value="Unassembled WGS sequence"/>
</dbReference>
<dbReference type="InterPro" id="IPR002491">
    <property type="entry name" value="ABC_transptr_periplasmic_BD"/>
</dbReference>
<dbReference type="RefSeq" id="WP_155084652.1">
    <property type="nucleotide sequence ID" value="NZ_WMIA01000031.1"/>
</dbReference>
<dbReference type="PROSITE" id="PS50983">
    <property type="entry name" value="FE_B12_PBP"/>
    <property type="match status" value="1"/>
</dbReference>
<dbReference type="PANTHER" id="PTHR30532">
    <property type="entry name" value="IRON III DICITRATE-BINDING PERIPLASMIC PROTEIN"/>
    <property type="match status" value="1"/>
</dbReference>
<dbReference type="SUPFAM" id="SSF53807">
    <property type="entry name" value="Helical backbone' metal receptor"/>
    <property type="match status" value="1"/>
</dbReference>
<sequence>MIKLFSFLLFLSLIIPLNSCQKQSSNIENNIINNDYLISVTDASNYELKFSKIPEKIVCLHLSCIDILAELNHPPIAVHNMLLNLAKSDIYFGEKGKNIIPISGYGEPNLEQLLKLKPDLIVGHLAGYSSQRNTLDAIAPVFLIEIETYEDAIDNLEKFANLLNKDEEFKVAKNKFTAKLDNYKKQANNEKIVLVTNGYKGNFFIATKESLLGSVLDELTNYPWSISGNNPSAINWVSLSSEEILTINPDIIFVLVKSPSSNLLGDLRKDSFWQELKAVKNNQVYPLEEEKVGGLTTGTKSLSAFLDQIMPLIY</sequence>
<feature type="domain" description="Fe/B12 periplasmic-binding" evidence="5">
    <location>
        <begin position="56"/>
        <end position="314"/>
    </location>
</feature>
<keyword evidence="4" id="KW-0732">Signal</keyword>
<comment type="similarity">
    <text evidence="2">Belongs to the bacterial solute-binding protein 8 family.</text>
</comment>
<proteinExistence type="inferred from homology"/>
<name>A0A844GY60_9CHRO</name>
<dbReference type="Gene3D" id="3.40.50.1980">
    <property type="entry name" value="Nitrogenase molybdenum iron protein domain"/>
    <property type="match status" value="2"/>
</dbReference>
<dbReference type="InterPro" id="IPR051313">
    <property type="entry name" value="Bact_iron-sidero_bind"/>
</dbReference>
<evidence type="ECO:0000256" key="2">
    <source>
        <dbReference type="ARBA" id="ARBA00008814"/>
    </source>
</evidence>
<evidence type="ECO:0000313" key="6">
    <source>
        <dbReference type="EMBL" id="MTF40503.1"/>
    </source>
</evidence>
<dbReference type="AlphaFoldDB" id="A0A844GY60"/>